<dbReference type="AlphaFoldDB" id="G5JWG7"/>
<organism evidence="2 3">
    <name type="scientific">Streptococcus macacae NCTC 11558</name>
    <dbReference type="NCBI Taxonomy" id="764298"/>
    <lineage>
        <taxon>Bacteria</taxon>
        <taxon>Bacillati</taxon>
        <taxon>Bacillota</taxon>
        <taxon>Bacilli</taxon>
        <taxon>Lactobacillales</taxon>
        <taxon>Streptococcaceae</taxon>
        <taxon>Streptococcus</taxon>
    </lineage>
</organism>
<evidence type="ECO:0000313" key="3">
    <source>
        <dbReference type="Proteomes" id="UP000003573"/>
    </source>
</evidence>
<feature type="signal peptide" evidence="1">
    <location>
        <begin position="1"/>
        <end position="29"/>
    </location>
</feature>
<evidence type="ECO:0008006" key="4">
    <source>
        <dbReference type="Google" id="ProtNLM"/>
    </source>
</evidence>
<keyword evidence="1" id="KW-0732">Signal</keyword>
<comment type="caution">
    <text evidence="2">The sequence shown here is derived from an EMBL/GenBank/DDBJ whole genome shotgun (WGS) entry which is preliminary data.</text>
</comment>
<dbReference type="RefSeq" id="WP_003081830.1">
    <property type="nucleotide sequence ID" value="NZ_AEUW02000001.1"/>
</dbReference>
<keyword evidence="3" id="KW-1185">Reference proteome</keyword>
<name>G5JWG7_9STRE</name>
<gene>
    <name evidence="2" type="ORF">STRMA_0939</name>
</gene>
<protein>
    <recommendedName>
        <fullName evidence="4">Lipoprotein</fullName>
    </recommendedName>
</protein>
<proteinExistence type="predicted"/>
<dbReference type="Proteomes" id="UP000003573">
    <property type="component" value="Unassembled WGS sequence"/>
</dbReference>
<evidence type="ECO:0000256" key="1">
    <source>
        <dbReference type="SAM" id="SignalP"/>
    </source>
</evidence>
<accession>G5JWG7</accession>
<feature type="chain" id="PRO_5038856811" description="Lipoprotein" evidence="1">
    <location>
        <begin position="30"/>
        <end position="125"/>
    </location>
</feature>
<evidence type="ECO:0000313" key="2">
    <source>
        <dbReference type="EMBL" id="EHJ53051.1"/>
    </source>
</evidence>
<reference evidence="2 3" key="1">
    <citation type="journal article" date="2014" name="Int. J. Syst. Evol. Microbiol.">
        <title>Phylogenomics and the dynamic genome evolution of the genus Streptococcus.</title>
        <authorList>
            <consortium name="The Broad Institute Genome Sequencing Platform"/>
            <person name="Richards V.P."/>
            <person name="Palmer S.R."/>
            <person name="Pavinski Bitar P.D."/>
            <person name="Qin X."/>
            <person name="Weinstock G.M."/>
            <person name="Highlander S.K."/>
            <person name="Town C.D."/>
            <person name="Burne R.A."/>
            <person name="Stanhope M.J."/>
        </authorList>
    </citation>
    <scope>NUCLEOTIDE SEQUENCE [LARGE SCALE GENOMIC DNA]</scope>
    <source>
        <strain evidence="2 3">NCTC 11558</strain>
    </source>
</reference>
<dbReference type="PROSITE" id="PS51257">
    <property type="entry name" value="PROKAR_LIPOPROTEIN"/>
    <property type="match status" value="1"/>
</dbReference>
<sequence>MKKFKRSLMVLVGLVFALVLTGCSQSAMNGTYYYYEDNQDGTYTLYKEYYVKISGKDYTAVTNDKMSGKVDYNNHTFVSDKKSGEKASYSYDDKTGVLKVKTNDTTTSFVKEGTDKYKTIAKKSQ</sequence>
<dbReference type="EMBL" id="AEUW02000001">
    <property type="protein sequence ID" value="EHJ53051.1"/>
    <property type="molecule type" value="Genomic_DNA"/>
</dbReference>